<evidence type="ECO:0000256" key="4">
    <source>
        <dbReference type="PIRSR" id="PIRSR600542-1"/>
    </source>
</evidence>
<reference evidence="8 9" key="1">
    <citation type="journal article" date="2020" name="G3 (Bethesda)">
        <title>Improved Reference Genome for Cyclotella cryptica CCMP332, a Model for Cell Wall Morphogenesis, Salinity Adaptation, and Lipid Production in Diatoms (Bacillariophyta).</title>
        <authorList>
            <person name="Roberts W.R."/>
            <person name="Downey K.M."/>
            <person name="Ruck E.C."/>
            <person name="Traller J.C."/>
            <person name="Alverson A.J."/>
        </authorList>
    </citation>
    <scope>NUCLEOTIDE SEQUENCE [LARGE SCALE GENOMIC DNA]</scope>
    <source>
        <strain evidence="8 9">CCMP332</strain>
    </source>
</reference>
<feature type="compositionally biased region" description="Polar residues" evidence="6">
    <location>
        <begin position="15"/>
        <end position="43"/>
    </location>
</feature>
<dbReference type="PROSITE" id="PS00440">
    <property type="entry name" value="ACYLTRANSF_C_2"/>
    <property type="match status" value="1"/>
</dbReference>
<name>A0ABD3QP65_9STRA</name>
<dbReference type="SUPFAM" id="SSF52777">
    <property type="entry name" value="CoA-dependent acyltransferases"/>
    <property type="match status" value="2"/>
</dbReference>
<evidence type="ECO:0000313" key="9">
    <source>
        <dbReference type="Proteomes" id="UP001516023"/>
    </source>
</evidence>
<feature type="domain" description="Choline/carnitine acyltransferase" evidence="7">
    <location>
        <begin position="65"/>
        <end position="681"/>
    </location>
</feature>
<accession>A0ABD3QP65</accession>
<evidence type="ECO:0000256" key="2">
    <source>
        <dbReference type="ARBA" id="ARBA00022679"/>
    </source>
</evidence>
<organism evidence="8 9">
    <name type="scientific">Cyclotella cryptica</name>
    <dbReference type="NCBI Taxonomy" id="29204"/>
    <lineage>
        <taxon>Eukaryota</taxon>
        <taxon>Sar</taxon>
        <taxon>Stramenopiles</taxon>
        <taxon>Ochrophyta</taxon>
        <taxon>Bacillariophyta</taxon>
        <taxon>Coscinodiscophyceae</taxon>
        <taxon>Thalassiosirophycidae</taxon>
        <taxon>Stephanodiscales</taxon>
        <taxon>Stephanodiscaceae</taxon>
        <taxon>Cyclotella</taxon>
    </lineage>
</organism>
<dbReference type="PANTHER" id="PTHR22589:SF29">
    <property type="entry name" value="MITOCHONDRIAL CARNITINE O-ACETYLTRANSFERASE-RELATED"/>
    <property type="match status" value="1"/>
</dbReference>
<evidence type="ECO:0000256" key="3">
    <source>
        <dbReference type="ARBA" id="ARBA00023315"/>
    </source>
</evidence>
<protein>
    <recommendedName>
        <fullName evidence="7">Choline/carnitine acyltransferase domain-containing protein</fullName>
    </recommendedName>
</protein>
<evidence type="ECO:0000256" key="5">
    <source>
        <dbReference type="RuleBase" id="RU003801"/>
    </source>
</evidence>
<gene>
    <name evidence="8" type="ORF">HJC23_008672</name>
</gene>
<dbReference type="InterPro" id="IPR000542">
    <property type="entry name" value="Carn_acyl_trans"/>
</dbReference>
<dbReference type="InterPro" id="IPR039551">
    <property type="entry name" value="Cho/carn_acyl_trans"/>
</dbReference>
<evidence type="ECO:0000259" key="7">
    <source>
        <dbReference type="Pfam" id="PF00755"/>
    </source>
</evidence>
<comment type="similarity">
    <text evidence="1 5">Belongs to the carnitine/choline acetyltransferase family.</text>
</comment>
<evidence type="ECO:0000256" key="1">
    <source>
        <dbReference type="ARBA" id="ARBA00005232"/>
    </source>
</evidence>
<evidence type="ECO:0000313" key="8">
    <source>
        <dbReference type="EMBL" id="KAL3799545.1"/>
    </source>
</evidence>
<dbReference type="EMBL" id="JABMIG020000038">
    <property type="protein sequence ID" value="KAL3799545.1"/>
    <property type="molecule type" value="Genomic_DNA"/>
</dbReference>
<dbReference type="Gene3D" id="3.30.559.10">
    <property type="entry name" value="Chloramphenicol acetyltransferase-like domain"/>
    <property type="match status" value="1"/>
</dbReference>
<evidence type="ECO:0000256" key="6">
    <source>
        <dbReference type="SAM" id="MobiDB-lite"/>
    </source>
</evidence>
<dbReference type="FunFam" id="3.30.559.10:FF:000019">
    <property type="entry name" value="Carnitine acetyl transferase"/>
    <property type="match status" value="1"/>
</dbReference>
<dbReference type="InterPro" id="IPR042231">
    <property type="entry name" value="Cho/carn_acyl_trans_2"/>
</dbReference>
<dbReference type="InterPro" id="IPR023213">
    <property type="entry name" value="CAT-like_dom_sf"/>
</dbReference>
<keyword evidence="9" id="KW-1185">Reference proteome</keyword>
<dbReference type="Gene3D" id="3.30.559.70">
    <property type="entry name" value="Choline/Carnitine o-acyltransferase, domain 2"/>
    <property type="match status" value="1"/>
</dbReference>
<sequence length="785" mass="86637">MASSGEAAADPEKPTTLNITPRVSCKNSSSNFSTTDATSSDCNGTAALEPRRVGTYDGQAALPRLPIPSLEETLDRFPAAVCALLSSHGDNSANEDGTSKEMKECLASIQQFLEKDGPKLQEMLVDYERQGRENGTLGSFVEEFWSEAYLAPDSSVVMNLNPFFVLEDGPDTKKSNDQCARAASLCFSAIKIVSSLRNETFVPDSFRGKPLCMDQFRALFGACRVPEAEEKDTVAVNMDATHVLVLDNNQMYFFQALWQDGTLAVNEDDILEILMAIRADASKIAPEVSSHTAMGVLTTLPRREWATARSHIISYSDHNKTALDVVDGALFVLVLDDIEPKNIHEAAANMLHGTYNLRTEDNLIDYQAGSCCNRWYDKLQIIVCKDGRAGINFEHSAIDGHTALRFVSDIFADNVVSFAQSITKTIYSDRTMFPSLIQAHVRRALLENPKHIAPRKLTFELPKCVLDKIYYAETALSDQIVASDTFVLEFTGYGKNFIVQNKLSPDSFVQISMQLAYYRLYGKIVSQYEPVLTKAFYHGRTEAMRTATDKAAVFCRKFMDQSATVKEKLEALRVATQCHSAGVKQAAQGNGIERHLFALKCIAEKNGLDIPEFFSSAAWKKLNHTILSTSNCGNPSLRLFGFGPVVQDGFGIGYIIRDTGVQYSISSKHRQTKRYANTLNQTLIDMGKLLQPKHTVSVSCDTIAESNATTQKPLEYLDGFDFFGQTSHSTPNTTDISVSGIGHHRASEGSSSFARVLRRQSSYTAAQLKSFGEEIFSPLGDIPES</sequence>
<feature type="region of interest" description="Disordered" evidence="6">
    <location>
        <begin position="1"/>
        <end position="45"/>
    </location>
</feature>
<feature type="active site" description="Proton acceptor" evidence="4">
    <location>
        <position position="395"/>
    </location>
</feature>
<dbReference type="Proteomes" id="UP001516023">
    <property type="component" value="Unassembled WGS sequence"/>
</dbReference>
<comment type="caution">
    <text evidence="8">The sequence shown here is derived from an EMBL/GenBank/DDBJ whole genome shotgun (WGS) entry which is preliminary data.</text>
</comment>
<dbReference type="GO" id="GO:0016746">
    <property type="term" value="F:acyltransferase activity"/>
    <property type="evidence" value="ECO:0007669"/>
    <property type="project" value="UniProtKB-KW"/>
</dbReference>
<dbReference type="Pfam" id="PF00755">
    <property type="entry name" value="Carn_acyltransf"/>
    <property type="match status" value="1"/>
</dbReference>
<keyword evidence="3 5" id="KW-0012">Acyltransferase</keyword>
<dbReference type="AlphaFoldDB" id="A0ABD3QP65"/>
<keyword evidence="2 5" id="KW-0808">Transferase</keyword>
<proteinExistence type="inferred from homology"/>
<dbReference type="PANTHER" id="PTHR22589">
    <property type="entry name" value="CARNITINE O-ACYLTRANSFERASE"/>
    <property type="match status" value="1"/>
</dbReference>